<keyword evidence="9 12" id="KW-0333">Golgi apparatus</keyword>
<keyword evidence="11" id="KW-0325">Glycoprotein</keyword>
<evidence type="ECO:0000256" key="1">
    <source>
        <dbReference type="ARBA" id="ARBA00004447"/>
    </source>
</evidence>
<dbReference type="WBParaSite" id="PTRK_0001747500.1">
    <property type="protein sequence ID" value="PTRK_0001747500.1"/>
    <property type="gene ID" value="PTRK_0001747500"/>
</dbReference>
<feature type="transmembrane region" description="Helical" evidence="12">
    <location>
        <begin position="6"/>
        <end position="22"/>
    </location>
</feature>
<dbReference type="Pfam" id="PF00852">
    <property type="entry name" value="Glyco_transf_10"/>
    <property type="match status" value="1"/>
</dbReference>
<dbReference type="UniPathway" id="UPA00378"/>
<dbReference type="FunFam" id="3.40.50.11660:FF:000002">
    <property type="entry name" value="Alpha-(1,3)-fucosyltransferase"/>
    <property type="match status" value="1"/>
</dbReference>
<dbReference type="InterPro" id="IPR038577">
    <property type="entry name" value="GT10-like_C_sf"/>
</dbReference>
<dbReference type="InterPro" id="IPR031481">
    <property type="entry name" value="Glyco_tran_10_N"/>
</dbReference>
<keyword evidence="5 12" id="KW-0808">Transferase</keyword>
<dbReference type="SUPFAM" id="SSF53756">
    <property type="entry name" value="UDP-Glycosyltransferase/glycogen phosphorylase"/>
    <property type="match status" value="1"/>
</dbReference>
<dbReference type="InterPro" id="IPR001503">
    <property type="entry name" value="Glyco_trans_10"/>
</dbReference>
<feature type="domain" description="Fucosyltransferase N-terminal" evidence="14">
    <location>
        <begin position="38"/>
        <end position="144"/>
    </location>
</feature>
<dbReference type="STRING" id="131310.A0A0N5A6C1"/>
<accession>A0A0N5A6C1</accession>
<evidence type="ECO:0000256" key="9">
    <source>
        <dbReference type="ARBA" id="ARBA00023034"/>
    </source>
</evidence>
<dbReference type="GO" id="GO:0008417">
    <property type="term" value="F:fucosyltransferase activity"/>
    <property type="evidence" value="ECO:0007669"/>
    <property type="project" value="InterPro"/>
</dbReference>
<evidence type="ECO:0000256" key="6">
    <source>
        <dbReference type="ARBA" id="ARBA00022692"/>
    </source>
</evidence>
<dbReference type="PANTHER" id="PTHR48438">
    <property type="entry name" value="ALPHA-(1,3)-FUCOSYLTRANSFERASE C-RELATED"/>
    <property type="match status" value="1"/>
</dbReference>
<organism evidence="15 16">
    <name type="scientific">Parastrongyloides trichosuri</name>
    <name type="common">Possum-specific nematode worm</name>
    <dbReference type="NCBI Taxonomy" id="131310"/>
    <lineage>
        <taxon>Eukaryota</taxon>
        <taxon>Metazoa</taxon>
        <taxon>Ecdysozoa</taxon>
        <taxon>Nematoda</taxon>
        <taxon>Chromadorea</taxon>
        <taxon>Rhabditida</taxon>
        <taxon>Tylenchina</taxon>
        <taxon>Panagrolaimomorpha</taxon>
        <taxon>Strongyloidoidea</taxon>
        <taxon>Strongyloididae</taxon>
        <taxon>Parastrongyloides</taxon>
    </lineage>
</organism>
<evidence type="ECO:0000256" key="2">
    <source>
        <dbReference type="ARBA" id="ARBA00004922"/>
    </source>
</evidence>
<evidence type="ECO:0000313" key="16">
    <source>
        <dbReference type="WBParaSite" id="PTRK_0001747500.1"/>
    </source>
</evidence>
<keyword evidence="15" id="KW-1185">Reference proteome</keyword>
<dbReference type="GO" id="GO:0032580">
    <property type="term" value="C:Golgi cisterna membrane"/>
    <property type="evidence" value="ECO:0007669"/>
    <property type="project" value="UniProtKB-SubCell"/>
</dbReference>
<evidence type="ECO:0000259" key="14">
    <source>
        <dbReference type="Pfam" id="PF17039"/>
    </source>
</evidence>
<evidence type="ECO:0000313" key="15">
    <source>
        <dbReference type="Proteomes" id="UP000038045"/>
    </source>
</evidence>
<feature type="domain" description="Fucosyltransferase C-terminal" evidence="13">
    <location>
        <begin position="168"/>
        <end position="343"/>
    </location>
</feature>
<evidence type="ECO:0000259" key="13">
    <source>
        <dbReference type="Pfam" id="PF00852"/>
    </source>
</evidence>
<reference evidence="16" key="1">
    <citation type="submission" date="2017-02" db="UniProtKB">
        <authorList>
            <consortium name="WormBaseParasite"/>
        </authorList>
    </citation>
    <scope>IDENTIFICATION</scope>
</reference>
<evidence type="ECO:0000256" key="5">
    <source>
        <dbReference type="ARBA" id="ARBA00022679"/>
    </source>
</evidence>
<evidence type="ECO:0000256" key="10">
    <source>
        <dbReference type="ARBA" id="ARBA00023136"/>
    </source>
</evidence>
<evidence type="ECO:0000256" key="4">
    <source>
        <dbReference type="ARBA" id="ARBA00022676"/>
    </source>
</evidence>
<keyword evidence="7" id="KW-0735">Signal-anchor</keyword>
<dbReference type="Proteomes" id="UP000038045">
    <property type="component" value="Unplaced"/>
</dbReference>
<evidence type="ECO:0000256" key="3">
    <source>
        <dbReference type="ARBA" id="ARBA00008919"/>
    </source>
</evidence>
<dbReference type="Pfam" id="PF17039">
    <property type="entry name" value="Glyco_tran_10_N"/>
    <property type="match status" value="1"/>
</dbReference>
<evidence type="ECO:0000256" key="12">
    <source>
        <dbReference type="RuleBase" id="RU003832"/>
    </source>
</evidence>
<keyword evidence="10 12" id="KW-0472">Membrane</keyword>
<comment type="pathway">
    <text evidence="2">Protein modification; protein glycosylation.</text>
</comment>
<keyword evidence="8 12" id="KW-1133">Transmembrane helix</keyword>
<evidence type="ECO:0000256" key="11">
    <source>
        <dbReference type="ARBA" id="ARBA00023180"/>
    </source>
</evidence>
<dbReference type="InterPro" id="IPR055270">
    <property type="entry name" value="Glyco_tran_10_C"/>
</dbReference>
<dbReference type="Gene3D" id="3.40.50.11660">
    <property type="entry name" value="Glycosyl transferase family 10, C-terminal domain"/>
    <property type="match status" value="1"/>
</dbReference>
<comment type="similarity">
    <text evidence="3 12">Belongs to the glycosyltransferase 10 family.</text>
</comment>
<proteinExistence type="inferred from homology"/>
<protein>
    <recommendedName>
        <fullName evidence="12">Fucosyltransferase</fullName>
        <ecNumber evidence="12">2.4.1.-</ecNumber>
    </recommendedName>
</protein>
<name>A0A0N5A6C1_PARTI</name>
<dbReference type="EC" id="2.4.1.-" evidence="12"/>
<evidence type="ECO:0000256" key="7">
    <source>
        <dbReference type="ARBA" id="ARBA00022968"/>
    </source>
</evidence>
<dbReference type="PANTHER" id="PTHR48438:SF1">
    <property type="entry name" value="ALPHA-(1,3)-FUCOSYLTRANSFERASE C-RELATED"/>
    <property type="match status" value="1"/>
</dbReference>
<keyword evidence="4 12" id="KW-0328">Glycosyltransferase</keyword>
<keyword evidence="6 12" id="KW-0812">Transmembrane</keyword>
<comment type="subcellular location">
    <subcellularLocation>
        <location evidence="1 12">Golgi apparatus</location>
        <location evidence="1 12">Golgi stack membrane</location>
        <topology evidence="1 12">Single-pass type II membrane protein</topology>
    </subcellularLocation>
</comment>
<sequence length="362" mass="43590">MRYIKLIYLTLVIILFVIWYLIPRGDYKEPPEVNDSTIVLLSWNAKSFENFGYCPSSDCLYTDNRKLFKRANAILFNDNFYNPLTDGLNVFDRPSTSTIYINVLSESYVNRNSKIFSFLLKYPKNYFNLTYTYLKGGDIYWSYGADRWVFNNLVLWKDINKEILDSIEKKKKKVLWIVSNCEAKTGRAEFVKELSKYIEIDQFGECNDKPLKLDTYKERKEFFEQYYFYIASENSDCKYYITEKFFDRILFNSVPLVNARRIYNENIPPNSFIPFDDFSSPDEMAEYLNYLINNTDEYIKYFRYRKHGWQQKEGNDYRCYTCQNIRNFLDSGKKRIIYDIDVWMENNNECLVDNYISKLWNI</sequence>
<evidence type="ECO:0000256" key="8">
    <source>
        <dbReference type="ARBA" id="ARBA00022989"/>
    </source>
</evidence>
<dbReference type="AlphaFoldDB" id="A0A0N5A6C1"/>